<dbReference type="CDD" id="cd04476">
    <property type="entry name" value="RPA1_DBD_C"/>
    <property type="match status" value="1"/>
</dbReference>
<evidence type="ECO:0000313" key="8">
    <source>
        <dbReference type="Proteomes" id="UP001642260"/>
    </source>
</evidence>
<reference evidence="7 8" key="1">
    <citation type="submission" date="2022-03" db="EMBL/GenBank/DDBJ databases">
        <authorList>
            <person name="Macdonald S."/>
            <person name="Ahmed S."/>
            <person name="Newling K."/>
        </authorList>
    </citation>
    <scope>NUCLEOTIDE SEQUENCE [LARGE SCALE GENOMIC DNA]</scope>
</reference>
<evidence type="ECO:0000256" key="2">
    <source>
        <dbReference type="ARBA" id="ARBA00022723"/>
    </source>
</evidence>
<sequence>MNSNGKAIVSGDLNVKPDVSAPESIKNTGERSPGLIIQPGIFSVSSLASSRVFFDNDVQPTRDYLTWCVLAANENVANSINAHVVTKTEMTSIGDLFSYMKKGGAKIAYFECTATIDAVVHGSAWYYIACGSCKTKATKGPTSLMCKKCGKAEVARVEKYLASISVYDNSDQANFVLLGDAGRGLTGKEASELVQSYFEENEGTGDDHVVPVPQALTATIGQTRKFIVKVSDYNLTGKTQALTVTKVLPVEVPEP</sequence>
<evidence type="ECO:0000259" key="6">
    <source>
        <dbReference type="Pfam" id="PF08646"/>
    </source>
</evidence>
<evidence type="ECO:0000256" key="4">
    <source>
        <dbReference type="ARBA" id="ARBA00022833"/>
    </source>
</evidence>
<comment type="caution">
    <text evidence="7">The sequence shown here is derived from an EMBL/GenBank/DDBJ whole genome shotgun (WGS) entry which is preliminary data.</text>
</comment>
<dbReference type="Gene3D" id="2.40.50.140">
    <property type="entry name" value="Nucleic acid-binding proteins"/>
    <property type="match status" value="1"/>
</dbReference>
<dbReference type="EMBL" id="CAKOAT010030003">
    <property type="protein sequence ID" value="CAH8285543.1"/>
    <property type="molecule type" value="Genomic_DNA"/>
</dbReference>
<evidence type="ECO:0000256" key="5">
    <source>
        <dbReference type="ARBA" id="ARBA00023125"/>
    </source>
</evidence>
<dbReference type="InterPro" id="IPR047192">
    <property type="entry name" value="Euk_RPA1_DBD_C"/>
</dbReference>
<gene>
    <name evidence="7" type="ORF">ERUC_LOCUS899</name>
</gene>
<dbReference type="PANTHER" id="PTHR23273:SF113">
    <property type="entry name" value="REPLICATION FACTOR A C-TERMINAL DOMAIN-CONTAINING PROTEIN"/>
    <property type="match status" value="1"/>
</dbReference>
<dbReference type="Proteomes" id="UP001642260">
    <property type="component" value="Unassembled WGS sequence"/>
</dbReference>
<feature type="domain" description="Replication factor A C-terminal" evidence="6">
    <location>
        <begin position="109"/>
        <end position="201"/>
    </location>
</feature>
<proteinExistence type="inferred from homology"/>
<name>A0ABC8ISZ8_ERUVS</name>
<dbReference type="GO" id="GO:0003677">
    <property type="term" value="F:DNA binding"/>
    <property type="evidence" value="ECO:0007669"/>
    <property type="project" value="UniProtKB-KW"/>
</dbReference>
<dbReference type="GO" id="GO:0008270">
    <property type="term" value="F:zinc ion binding"/>
    <property type="evidence" value="ECO:0007669"/>
    <property type="project" value="UniProtKB-KW"/>
</dbReference>
<protein>
    <recommendedName>
        <fullName evidence="6">Replication factor A C-terminal domain-containing protein</fullName>
    </recommendedName>
</protein>
<dbReference type="AlphaFoldDB" id="A0ABC8ISZ8"/>
<comment type="similarity">
    <text evidence="1">Belongs to the replication factor A protein 1 family.</text>
</comment>
<dbReference type="Pfam" id="PF08646">
    <property type="entry name" value="Rep_fac-A_C"/>
    <property type="match status" value="1"/>
</dbReference>
<evidence type="ECO:0000256" key="1">
    <source>
        <dbReference type="ARBA" id="ARBA00005690"/>
    </source>
</evidence>
<dbReference type="PANTHER" id="PTHR23273">
    <property type="entry name" value="REPLICATION FACTOR A 1, RFA1"/>
    <property type="match status" value="1"/>
</dbReference>
<dbReference type="SUPFAM" id="SSF50249">
    <property type="entry name" value="Nucleic acid-binding proteins"/>
    <property type="match status" value="1"/>
</dbReference>
<evidence type="ECO:0000256" key="3">
    <source>
        <dbReference type="ARBA" id="ARBA00022771"/>
    </source>
</evidence>
<dbReference type="InterPro" id="IPR012340">
    <property type="entry name" value="NA-bd_OB-fold"/>
</dbReference>
<evidence type="ECO:0000313" key="7">
    <source>
        <dbReference type="EMBL" id="CAH8285543.1"/>
    </source>
</evidence>
<keyword evidence="5" id="KW-0238">DNA-binding</keyword>
<keyword evidence="4" id="KW-0862">Zinc</keyword>
<accession>A0ABC8ISZ8</accession>
<organism evidence="7 8">
    <name type="scientific">Eruca vesicaria subsp. sativa</name>
    <name type="common">Garden rocket</name>
    <name type="synonym">Eruca sativa</name>
    <dbReference type="NCBI Taxonomy" id="29727"/>
    <lineage>
        <taxon>Eukaryota</taxon>
        <taxon>Viridiplantae</taxon>
        <taxon>Streptophyta</taxon>
        <taxon>Embryophyta</taxon>
        <taxon>Tracheophyta</taxon>
        <taxon>Spermatophyta</taxon>
        <taxon>Magnoliopsida</taxon>
        <taxon>eudicotyledons</taxon>
        <taxon>Gunneridae</taxon>
        <taxon>Pentapetalae</taxon>
        <taxon>rosids</taxon>
        <taxon>malvids</taxon>
        <taxon>Brassicales</taxon>
        <taxon>Brassicaceae</taxon>
        <taxon>Brassiceae</taxon>
        <taxon>Eruca</taxon>
    </lineage>
</organism>
<keyword evidence="8" id="KW-1185">Reference proteome</keyword>
<dbReference type="InterPro" id="IPR013955">
    <property type="entry name" value="Rep_factor-A_C"/>
</dbReference>
<keyword evidence="3" id="KW-0863">Zinc-finger</keyword>
<keyword evidence="2" id="KW-0479">Metal-binding</keyword>